<proteinExistence type="predicted"/>
<dbReference type="EMBL" id="CP030280">
    <property type="protein sequence ID" value="AWY97207.1"/>
    <property type="molecule type" value="Genomic_DNA"/>
</dbReference>
<gene>
    <name evidence="1" type="ORF">DQQ01_02495</name>
</gene>
<keyword evidence="2" id="KW-1185">Reference proteome</keyword>
<dbReference type="OrthoDB" id="3828611at2"/>
<dbReference type="Proteomes" id="UP000250003">
    <property type="component" value="Chromosome"/>
</dbReference>
<dbReference type="RefSeq" id="WP_111918144.1">
    <property type="nucleotide sequence ID" value="NZ_CAUWHR010000003.1"/>
</dbReference>
<dbReference type="Pfam" id="PF06249">
    <property type="entry name" value="EutQ"/>
    <property type="match status" value="1"/>
</dbReference>
<dbReference type="CDD" id="cd02228">
    <property type="entry name" value="cupin_EutQ"/>
    <property type="match status" value="1"/>
</dbReference>
<dbReference type="SUPFAM" id="SSF51182">
    <property type="entry name" value="RmlC-like cupins"/>
    <property type="match status" value="1"/>
</dbReference>
<reference evidence="2" key="1">
    <citation type="submission" date="2018-06" db="EMBL/GenBank/DDBJ databases">
        <title>Description of Blautia argi sp. nov., a new anaerobic isolated from dog feces.</title>
        <authorList>
            <person name="Chang Y.-H."/>
            <person name="Paek J."/>
            <person name="Shin Y."/>
        </authorList>
    </citation>
    <scope>NUCLEOTIDE SEQUENCE [LARGE SCALE GENOMIC DNA]</scope>
    <source>
        <strain evidence="2">KCTC 15426</strain>
    </source>
</reference>
<dbReference type="InterPro" id="IPR011051">
    <property type="entry name" value="RmlC_Cupin_sf"/>
</dbReference>
<dbReference type="InterPro" id="IPR014710">
    <property type="entry name" value="RmlC-like_jellyroll"/>
</dbReference>
<evidence type="ECO:0000313" key="2">
    <source>
        <dbReference type="Proteomes" id="UP000250003"/>
    </source>
</evidence>
<dbReference type="PANTHER" id="PTHR36169:SF1">
    <property type="entry name" value="ACETATE KINASE EUTQ"/>
    <property type="match status" value="1"/>
</dbReference>
<dbReference type="AlphaFoldDB" id="A0A2Z4U835"/>
<accession>A0A2Z4U835</accession>
<dbReference type="KEGG" id="blau:DQQ01_02495"/>
<sequence>MNVSEELIREVVKRVLAESAKPEAEKEDFVKEKDPSGILKIQTSTVKCEPFEQEGVSLKDVVTLEEAPRMGCGIMELDHTSFEWTLTYDEYDMVIDGVLEIEIDGRVVTGNPGDIIYIPKNSHIHFQTPSKARYAYFVYPADWQ</sequence>
<dbReference type="InterPro" id="IPR010424">
    <property type="entry name" value="EutQ"/>
</dbReference>
<dbReference type="Gene3D" id="2.60.120.10">
    <property type="entry name" value="Jelly Rolls"/>
    <property type="match status" value="1"/>
</dbReference>
<organism evidence="1 2">
    <name type="scientific">Blautia argi</name>
    <dbReference type="NCBI Taxonomy" id="1912897"/>
    <lineage>
        <taxon>Bacteria</taxon>
        <taxon>Bacillati</taxon>
        <taxon>Bacillota</taxon>
        <taxon>Clostridia</taxon>
        <taxon>Lachnospirales</taxon>
        <taxon>Lachnospiraceae</taxon>
        <taxon>Blautia</taxon>
    </lineage>
</organism>
<evidence type="ECO:0000313" key="1">
    <source>
        <dbReference type="EMBL" id="AWY97207.1"/>
    </source>
</evidence>
<protein>
    <submittedName>
        <fullName evidence="1">Ethanolamine utilization protein EutQ</fullName>
    </submittedName>
</protein>
<name>A0A2Z4U835_9FIRM</name>
<dbReference type="PANTHER" id="PTHR36169">
    <property type="entry name" value="ETHANOLAMINE UTILIZATION PROTEIN EUTQ"/>
    <property type="match status" value="1"/>
</dbReference>